<name>A0AAE9LV13_9MONO</name>
<evidence type="ECO:0000313" key="2">
    <source>
        <dbReference type="EMBL" id="USL85438.1"/>
    </source>
</evidence>
<feature type="region of interest" description="Disordered" evidence="1">
    <location>
        <begin position="73"/>
        <end position="101"/>
    </location>
</feature>
<accession>A0AAE9LV13</accession>
<evidence type="ECO:0000313" key="3">
    <source>
        <dbReference type="Proteomes" id="UP001262616"/>
    </source>
</evidence>
<feature type="compositionally biased region" description="Polar residues" evidence="1">
    <location>
        <begin position="43"/>
        <end position="57"/>
    </location>
</feature>
<evidence type="ECO:0000256" key="1">
    <source>
        <dbReference type="SAM" id="MobiDB-lite"/>
    </source>
</evidence>
<organism evidence="2 3">
    <name type="scientific">Ixodes ricinus orinovirus-like virus 1</name>
    <dbReference type="NCBI Taxonomy" id="2950736"/>
    <lineage>
        <taxon>Viruses</taxon>
        <taxon>Riboviria</taxon>
        <taxon>Orthornavirae</taxon>
        <taxon>Negarnaviricota</taxon>
        <taxon>Haploviricotina</taxon>
        <taxon>Monjiviricetes</taxon>
        <taxon>Mononegavirales</taxon>
        <taxon>Nyamiviridae</taxon>
        <taxon>Formivirus</taxon>
        <taxon>Formivirus ixodis</taxon>
    </lineage>
</organism>
<proteinExistence type="predicted"/>
<sequence>MTYNTPKQDQPPIPPKPRRRTTMPNDRATPYSAPKSRTRSTRAKSVTKSTDTDLNMTTVTPVMATVEELLEETGAGSSRVDDDAISIPSDPETAPPRCRKEGRNCKGREDRLTIIENKIDQLLAKFDTLAATIEALNVRVQSVEEGRAMQAQTLSRMYPDLTNSAPSGHAAVSSIGGEVSRSAEGYGYYDI</sequence>
<dbReference type="Proteomes" id="UP001262616">
    <property type="component" value="Segment"/>
</dbReference>
<keyword evidence="3" id="KW-1185">Reference proteome</keyword>
<dbReference type="EMBL" id="ON684369">
    <property type="protein sequence ID" value="USL85438.1"/>
    <property type="molecule type" value="Viral_cRNA"/>
</dbReference>
<reference evidence="2" key="1">
    <citation type="journal article" date="2022" name="Viruses">
        <title>Virome of Ixodes ricinus, Dermacentor reticulatus, and Haemaphysalis concinna Ticks from Croatia.</title>
        <authorList>
            <person name="Sameroff S."/>
            <person name="Tokarz R."/>
            <person name="Vucelja M."/>
            <person name="Jain K."/>
            <person name="Oleynik A."/>
            <person name="Boljfetic M."/>
            <person name="Bjedov L."/>
            <person name="Yates R.A."/>
            <person name="Margaletic J."/>
            <person name="Oura C.A.L."/>
            <person name="Lipkin W.I."/>
            <person name="Cvetko Krajinovic L."/>
            <person name="Markotic A."/>
        </authorList>
    </citation>
    <scope>NUCLEOTIDE SEQUENCE</scope>
    <source>
        <strain evidence="2">CT8</strain>
    </source>
</reference>
<protein>
    <submittedName>
        <fullName evidence="2">Uncharacterized protein</fullName>
    </submittedName>
</protein>
<feature type="region of interest" description="Disordered" evidence="1">
    <location>
        <begin position="1"/>
        <end position="57"/>
    </location>
</feature>